<dbReference type="InterPro" id="IPR032710">
    <property type="entry name" value="NTF2-like_dom_sf"/>
</dbReference>
<dbReference type="EMBL" id="LJBN01000104">
    <property type="protein sequence ID" value="OOQ89660.1"/>
    <property type="molecule type" value="Genomic_DNA"/>
</dbReference>
<feature type="domain" description="SnoaL-like" evidence="1">
    <location>
        <begin position="32"/>
        <end position="153"/>
    </location>
</feature>
<name>A0A1S9RWJ0_PENBI</name>
<dbReference type="Proteomes" id="UP000190744">
    <property type="component" value="Unassembled WGS sequence"/>
</dbReference>
<evidence type="ECO:0000313" key="2">
    <source>
        <dbReference type="EMBL" id="OOQ89660.1"/>
    </source>
</evidence>
<protein>
    <submittedName>
        <fullName evidence="2">Pathogenesis associated protein Pep2</fullName>
    </submittedName>
</protein>
<gene>
    <name evidence="2" type="ORF">PEBR_07405</name>
</gene>
<dbReference type="SUPFAM" id="SSF54427">
    <property type="entry name" value="NTF2-like"/>
    <property type="match status" value="1"/>
</dbReference>
<proteinExistence type="predicted"/>
<dbReference type="InterPro" id="IPR037401">
    <property type="entry name" value="SnoaL-like"/>
</dbReference>
<dbReference type="AlphaFoldDB" id="A0A1S9RWJ0"/>
<sequence>MPENSTKSYNVPAQESELVHSNHINGTSEEKLARQSIIELCKGWPVYRDFSEWHNYRSLFTSKDAYVWTTWSGGLPIDDFIKVSIEGRQNGDFIAHRENGTLANVNLERGRGIGKMKATITQRFIFQGIPIDIDCDCRFIFFCVLEENDWKAQYVKLFYEKDKVVPVDGKTVPDFPKSELEKYTPGYQYLAVAQHSLGHPILKDLPNANNQGFEEMYKAMAEWIQGHSIDLFWDTESLD</sequence>
<dbReference type="Pfam" id="PF13577">
    <property type="entry name" value="SnoaL_4"/>
    <property type="match status" value="1"/>
</dbReference>
<organism evidence="2 3">
    <name type="scientific">Penicillium brasilianum</name>
    <dbReference type="NCBI Taxonomy" id="104259"/>
    <lineage>
        <taxon>Eukaryota</taxon>
        <taxon>Fungi</taxon>
        <taxon>Dikarya</taxon>
        <taxon>Ascomycota</taxon>
        <taxon>Pezizomycotina</taxon>
        <taxon>Eurotiomycetes</taxon>
        <taxon>Eurotiomycetidae</taxon>
        <taxon>Eurotiales</taxon>
        <taxon>Aspergillaceae</taxon>
        <taxon>Penicillium</taxon>
    </lineage>
</organism>
<evidence type="ECO:0000259" key="1">
    <source>
        <dbReference type="Pfam" id="PF13577"/>
    </source>
</evidence>
<accession>A0A1S9RWJ0</accession>
<evidence type="ECO:0000313" key="3">
    <source>
        <dbReference type="Proteomes" id="UP000190744"/>
    </source>
</evidence>
<reference evidence="3" key="1">
    <citation type="submission" date="2015-09" db="EMBL/GenBank/DDBJ databases">
        <authorList>
            <person name="Fill T.P."/>
            <person name="Baretta J.F."/>
            <person name="de Almeida L.G."/>
            <person name="Rocha M."/>
            <person name="de Souza D.H."/>
            <person name="Malavazi I."/>
            <person name="Cerdeira L.T."/>
            <person name="Hong H."/>
            <person name="Samborskyy M."/>
            <person name="de Vasconcelos A.T."/>
            <person name="Leadlay P."/>
            <person name="Rodrigues-Filho E."/>
        </authorList>
    </citation>
    <scope>NUCLEOTIDE SEQUENCE [LARGE SCALE GENOMIC DNA]</scope>
    <source>
        <strain evidence="3">LaBioMMi 136</strain>
    </source>
</reference>
<comment type="caution">
    <text evidence="2">The sequence shown here is derived from an EMBL/GenBank/DDBJ whole genome shotgun (WGS) entry which is preliminary data.</text>
</comment>